<dbReference type="AlphaFoldDB" id="A0A1M6RTU7"/>
<gene>
    <name evidence="1" type="ORF">SAMN02745194_04759</name>
</gene>
<sequence length="96" mass="10422">MTRALAALALLPLLGACVNDPLPRANTPEEAACRSEAERAPEVRAIYERMPPAQNATARERVMGEVTAAERNAYLRCMRARGLAPRGGVEPVRPLQ</sequence>
<dbReference type="EMBL" id="FQZF01000046">
    <property type="protein sequence ID" value="SHK35846.1"/>
    <property type="molecule type" value="Genomic_DNA"/>
</dbReference>
<dbReference type="Proteomes" id="UP000184387">
    <property type="component" value="Unassembled WGS sequence"/>
</dbReference>
<dbReference type="RefSeq" id="WP_073139884.1">
    <property type="nucleotide sequence ID" value="NZ_FQZF01000046.1"/>
</dbReference>
<protein>
    <submittedName>
        <fullName evidence="1">Uncharacterized protein</fullName>
    </submittedName>
</protein>
<evidence type="ECO:0000313" key="2">
    <source>
        <dbReference type="Proteomes" id="UP000184387"/>
    </source>
</evidence>
<dbReference type="OrthoDB" id="7281550at2"/>
<dbReference type="PROSITE" id="PS51257">
    <property type="entry name" value="PROKAR_LIPOPROTEIN"/>
    <property type="match status" value="1"/>
</dbReference>
<keyword evidence="2" id="KW-1185">Reference proteome</keyword>
<evidence type="ECO:0000313" key="1">
    <source>
        <dbReference type="EMBL" id="SHK35846.1"/>
    </source>
</evidence>
<proteinExistence type="predicted"/>
<name>A0A1M6RTU7_9PROT</name>
<accession>A0A1M6RTU7</accession>
<reference evidence="1 2" key="1">
    <citation type="submission" date="2016-11" db="EMBL/GenBank/DDBJ databases">
        <authorList>
            <person name="Jaros S."/>
            <person name="Januszkiewicz K."/>
            <person name="Wedrychowicz H."/>
        </authorList>
    </citation>
    <scope>NUCLEOTIDE SEQUENCE [LARGE SCALE GENOMIC DNA]</scope>
    <source>
        <strain evidence="1 2">DSM 14916</strain>
    </source>
</reference>
<organism evidence="1 2">
    <name type="scientific">Muricoccus roseus</name>
    <dbReference type="NCBI Taxonomy" id="198092"/>
    <lineage>
        <taxon>Bacteria</taxon>
        <taxon>Pseudomonadati</taxon>
        <taxon>Pseudomonadota</taxon>
        <taxon>Alphaproteobacteria</taxon>
        <taxon>Acetobacterales</taxon>
        <taxon>Roseomonadaceae</taxon>
        <taxon>Muricoccus</taxon>
    </lineage>
</organism>